<evidence type="ECO:0000256" key="2">
    <source>
        <dbReference type="ARBA" id="ARBA00022801"/>
    </source>
</evidence>
<evidence type="ECO:0000313" key="6">
    <source>
        <dbReference type="EMBL" id="SUY47086.1"/>
    </source>
</evidence>
<feature type="domain" description="UvrD-like helicase C-terminal" evidence="5">
    <location>
        <begin position="5"/>
        <end position="70"/>
    </location>
</feature>
<dbReference type="GO" id="GO:0005524">
    <property type="term" value="F:ATP binding"/>
    <property type="evidence" value="ECO:0007669"/>
    <property type="project" value="UniProtKB-KW"/>
</dbReference>
<evidence type="ECO:0000256" key="4">
    <source>
        <dbReference type="ARBA" id="ARBA00022840"/>
    </source>
</evidence>
<evidence type="ECO:0000256" key="3">
    <source>
        <dbReference type="ARBA" id="ARBA00022806"/>
    </source>
</evidence>
<dbReference type="Proteomes" id="UP000254664">
    <property type="component" value="Unassembled WGS sequence"/>
</dbReference>
<organism evidence="6 7">
    <name type="scientific">Clostridium putrefaciens</name>
    <dbReference type="NCBI Taxonomy" id="99675"/>
    <lineage>
        <taxon>Bacteria</taxon>
        <taxon>Bacillati</taxon>
        <taxon>Bacillota</taxon>
        <taxon>Clostridia</taxon>
        <taxon>Eubacteriales</taxon>
        <taxon>Clostridiaceae</taxon>
        <taxon>Clostridium</taxon>
    </lineage>
</organism>
<accession>A0A381J9F9</accession>
<dbReference type="Pfam" id="PF13361">
    <property type="entry name" value="UvrD_C"/>
    <property type="match status" value="1"/>
</dbReference>
<keyword evidence="2" id="KW-0378">Hydrolase</keyword>
<evidence type="ECO:0000259" key="5">
    <source>
        <dbReference type="Pfam" id="PF13361"/>
    </source>
</evidence>
<name>A0A381J9F9_9CLOT</name>
<keyword evidence="3 6" id="KW-0347">Helicase</keyword>
<gene>
    <name evidence="6" type="primary">pcrA_2</name>
    <name evidence="6" type="ORF">NCTC9836_01413</name>
</gene>
<dbReference type="SUPFAM" id="SSF52540">
    <property type="entry name" value="P-loop containing nucleoside triphosphate hydrolases"/>
    <property type="match status" value="1"/>
</dbReference>
<protein>
    <submittedName>
        <fullName evidence="6">ATP-dependent DNA helicase</fullName>
    </submittedName>
</protein>
<reference evidence="6 7" key="1">
    <citation type="submission" date="2018-06" db="EMBL/GenBank/DDBJ databases">
        <authorList>
            <consortium name="Pathogen Informatics"/>
            <person name="Doyle S."/>
        </authorList>
    </citation>
    <scope>NUCLEOTIDE SEQUENCE [LARGE SCALE GENOMIC DNA]</scope>
    <source>
        <strain evidence="6 7">NCTC9836</strain>
    </source>
</reference>
<keyword evidence="7" id="KW-1185">Reference proteome</keyword>
<keyword evidence="4" id="KW-0067">ATP-binding</keyword>
<dbReference type="GO" id="GO:0004386">
    <property type="term" value="F:helicase activity"/>
    <property type="evidence" value="ECO:0007669"/>
    <property type="project" value="UniProtKB-KW"/>
</dbReference>
<sequence>MYEEGIISRAMEDGDKISLKVAGNLREEARFIFNEVTSLVDRTGTLDNICVLSRDNNYNVKLGGEFKRIMSYEAANFEFILVD</sequence>
<evidence type="ECO:0000313" key="7">
    <source>
        <dbReference type="Proteomes" id="UP000254664"/>
    </source>
</evidence>
<dbReference type="AlphaFoldDB" id="A0A381J9F9"/>
<dbReference type="InterPro" id="IPR027417">
    <property type="entry name" value="P-loop_NTPase"/>
</dbReference>
<evidence type="ECO:0000256" key="1">
    <source>
        <dbReference type="ARBA" id="ARBA00022741"/>
    </source>
</evidence>
<keyword evidence="1" id="KW-0547">Nucleotide-binding</keyword>
<proteinExistence type="predicted"/>
<dbReference type="EMBL" id="UFWZ01000001">
    <property type="protein sequence ID" value="SUY47086.1"/>
    <property type="molecule type" value="Genomic_DNA"/>
</dbReference>
<dbReference type="InterPro" id="IPR014017">
    <property type="entry name" value="DNA_helicase_UvrD-like_C"/>
</dbReference>
<dbReference type="GO" id="GO:0016787">
    <property type="term" value="F:hydrolase activity"/>
    <property type="evidence" value="ECO:0007669"/>
    <property type="project" value="UniProtKB-KW"/>
</dbReference>